<keyword evidence="3 7" id="KW-1003">Cell membrane</keyword>
<evidence type="ECO:0000256" key="1">
    <source>
        <dbReference type="ARBA" id="ARBA00004651"/>
    </source>
</evidence>
<evidence type="ECO:0000256" key="3">
    <source>
        <dbReference type="ARBA" id="ARBA00022475"/>
    </source>
</evidence>
<evidence type="ECO:0000256" key="4">
    <source>
        <dbReference type="ARBA" id="ARBA00022692"/>
    </source>
</evidence>
<sequence length="483" mass="56784">MLFNSLQYLIFFPLVVGAYFLIPYRFRWILLLMASYYFYMAWKPAYIILIIISTLIDYFAGIMMGRTDDKKKRKKYLILSLVSNLSLLFLFKYFNFFNDSAKTVLEYLNIPFYLPQFRLLLPMGISFYTFQTMSYSIDVYKGVIKPEKHLGIFSLYVTFFPQLVAGPIERSENLLPQFREKHDFDYDLATNGLKLIAWGLFKKVVIADRVAILVNTVYNNVHDYTGFPLILATILFAFQIYCDFSGYSDIAIGSAQFMGYRLMENFRRPYFAKSISEFWRRWHISLSTWFKDYIYIPLGGNRVSKWKWQLNLATVFLISGLWHGANWTFVVWGAIHGFYQIFSIWTSSIRKRIVKLIGLDKTPTLHSILQIILTFTLVCFGWIFFRANNISDAIYVVKNMFTNIGNGVPIDQLGLDSFQLKVAFLSIGVMELVHLIQEYKKKTIREIISTKPIWIRWSLYYILVLCIILLGTFGSQEFIYFQF</sequence>
<keyword evidence="6 7" id="KW-0472">Membrane</keyword>
<name>A0A6N7XR48_9FIRM</name>
<feature type="transmembrane region" description="Helical" evidence="8">
    <location>
        <begin position="76"/>
        <end position="97"/>
    </location>
</feature>
<dbReference type="InterPro" id="IPR028362">
    <property type="entry name" value="AlgI"/>
</dbReference>
<keyword evidence="7" id="KW-0012">Acyltransferase</keyword>
<dbReference type="Proteomes" id="UP000469523">
    <property type="component" value="Unassembled WGS sequence"/>
</dbReference>
<dbReference type="EMBL" id="VUNQ01000002">
    <property type="protein sequence ID" value="MSU00227.1"/>
    <property type="molecule type" value="Genomic_DNA"/>
</dbReference>
<dbReference type="GO" id="GO:0005886">
    <property type="term" value="C:plasma membrane"/>
    <property type="evidence" value="ECO:0007669"/>
    <property type="project" value="UniProtKB-SubCell"/>
</dbReference>
<feature type="transmembrane region" description="Helical" evidence="8">
    <location>
        <begin position="7"/>
        <end position="26"/>
    </location>
</feature>
<feature type="transmembrane region" description="Helical" evidence="8">
    <location>
        <begin position="224"/>
        <end position="242"/>
    </location>
</feature>
<evidence type="ECO:0000313" key="10">
    <source>
        <dbReference type="Proteomes" id="UP000469523"/>
    </source>
</evidence>
<feature type="transmembrane region" description="Helical" evidence="8">
    <location>
        <begin position="367"/>
        <end position="385"/>
    </location>
</feature>
<dbReference type="PANTHER" id="PTHR13285">
    <property type="entry name" value="ACYLTRANSFERASE"/>
    <property type="match status" value="1"/>
</dbReference>
<evidence type="ECO:0000313" key="9">
    <source>
        <dbReference type="EMBL" id="MSU00227.1"/>
    </source>
</evidence>
<feature type="transmembrane region" description="Helical" evidence="8">
    <location>
        <begin position="46"/>
        <end position="64"/>
    </location>
</feature>
<dbReference type="GO" id="GO:0016746">
    <property type="term" value="F:acyltransferase activity"/>
    <property type="evidence" value="ECO:0007669"/>
    <property type="project" value="UniProtKB-KW"/>
</dbReference>
<feature type="transmembrane region" description="Helical" evidence="8">
    <location>
        <begin position="117"/>
        <end position="137"/>
    </location>
</feature>
<evidence type="ECO:0000256" key="7">
    <source>
        <dbReference type="PIRNR" id="PIRNR016636"/>
    </source>
</evidence>
<keyword evidence="10" id="KW-1185">Reference proteome</keyword>
<dbReference type="PIRSF" id="PIRSF500217">
    <property type="entry name" value="AlgI"/>
    <property type="match status" value="1"/>
</dbReference>
<feature type="transmembrane region" description="Helical" evidence="8">
    <location>
        <begin position="149"/>
        <end position="168"/>
    </location>
</feature>
<comment type="subcellular location">
    <subcellularLocation>
        <location evidence="1">Cell membrane</location>
        <topology evidence="1">Multi-pass membrane protein</topology>
    </subcellularLocation>
</comment>
<accession>A0A6N7XR48</accession>
<dbReference type="InterPro" id="IPR024194">
    <property type="entry name" value="Ac/AlaTfrase_AlgI/DltB"/>
</dbReference>
<feature type="transmembrane region" description="Helical" evidence="8">
    <location>
        <begin position="306"/>
        <end position="323"/>
    </location>
</feature>
<evidence type="ECO:0000256" key="5">
    <source>
        <dbReference type="ARBA" id="ARBA00022989"/>
    </source>
</evidence>
<dbReference type="InterPro" id="IPR051085">
    <property type="entry name" value="MB_O-acyltransferase"/>
</dbReference>
<organism evidence="9 10">
    <name type="scientific">Tissierella pigra</name>
    <dbReference type="NCBI Taxonomy" id="2607614"/>
    <lineage>
        <taxon>Bacteria</taxon>
        <taxon>Bacillati</taxon>
        <taxon>Bacillota</taxon>
        <taxon>Tissierellia</taxon>
        <taxon>Tissierellales</taxon>
        <taxon>Tissierellaceae</taxon>
        <taxon>Tissierella</taxon>
    </lineage>
</organism>
<reference evidence="9 10" key="1">
    <citation type="submission" date="2019-09" db="EMBL/GenBank/DDBJ databases">
        <title>In-depth cultivation of the pig gut microbiome towards novel bacterial diversity and tailored functional studies.</title>
        <authorList>
            <person name="Wylensek D."/>
            <person name="Hitch T.C.A."/>
            <person name="Clavel T."/>
        </authorList>
    </citation>
    <scope>NUCLEOTIDE SEQUENCE [LARGE SCALE GENOMIC DNA]</scope>
    <source>
        <strain evidence="9 10">WCA3-693-APC-4?</strain>
    </source>
</reference>
<comment type="similarity">
    <text evidence="2 7">Belongs to the membrane-bound acyltransferase family.</text>
</comment>
<keyword evidence="5 8" id="KW-1133">Transmembrane helix</keyword>
<feature type="transmembrane region" description="Helical" evidence="8">
    <location>
        <begin position="457"/>
        <end position="481"/>
    </location>
</feature>
<protein>
    <submittedName>
        <fullName evidence="9">MBOAT family protein</fullName>
    </submittedName>
</protein>
<dbReference type="PANTHER" id="PTHR13285:SF18">
    <property type="entry name" value="PROTEIN-CYSTEINE N-PALMITOYLTRANSFERASE RASP"/>
    <property type="match status" value="1"/>
</dbReference>
<keyword evidence="4 8" id="KW-0812">Transmembrane</keyword>
<comment type="caution">
    <text evidence="9">The sequence shown here is derived from an EMBL/GenBank/DDBJ whole genome shotgun (WGS) entry which is preliminary data.</text>
</comment>
<dbReference type="AlphaFoldDB" id="A0A6N7XR48"/>
<dbReference type="PIRSF" id="PIRSF016636">
    <property type="entry name" value="AlgI_DltB"/>
    <property type="match status" value="1"/>
</dbReference>
<dbReference type="InterPro" id="IPR004299">
    <property type="entry name" value="MBOAT_fam"/>
</dbReference>
<evidence type="ECO:0000256" key="2">
    <source>
        <dbReference type="ARBA" id="ARBA00010323"/>
    </source>
</evidence>
<keyword evidence="7" id="KW-0808">Transferase</keyword>
<proteinExistence type="inferred from homology"/>
<evidence type="ECO:0000256" key="6">
    <source>
        <dbReference type="ARBA" id="ARBA00023136"/>
    </source>
</evidence>
<dbReference type="GO" id="GO:0042121">
    <property type="term" value="P:alginic acid biosynthetic process"/>
    <property type="evidence" value="ECO:0007669"/>
    <property type="project" value="InterPro"/>
</dbReference>
<dbReference type="Pfam" id="PF03062">
    <property type="entry name" value="MBOAT"/>
    <property type="match status" value="1"/>
</dbReference>
<gene>
    <name evidence="9" type="ORF">FYJ83_01935</name>
</gene>
<evidence type="ECO:0000256" key="8">
    <source>
        <dbReference type="SAM" id="Phobius"/>
    </source>
</evidence>